<dbReference type="GO" id="GO:0045944">
    <property type="term" value="P:positive regulation of transcription by RNA polymerase II"/>
    <property type="evidence" value="ECO:0007669"/>
    <property type="project" value="TreeGrafter"/>
</dbReference>
<keyword evidence="5" id="KW-1185">Reference proteome</keyword>
<dbReference type="SUPFAM" id="SSF57701">
    <property type="entry name" value="Zn2/Cys6 DNA-binding domain"/>
    <property type="match status" value="1"/>
</dbReference>
<dbReference type="Pfam" id="PF11951">
    <property type="entry name" value="Fungal_trans_2"/>
    <property type="match status" value="1"/>
</dbReference>
<dbReference type="PANTHER" id="PTHR37534:SF11">
    <property type="entry name" value="ZN(II)2CYS6 TRANSCRIPTION FACTOR (EUROFUNG)"/>
    <property type="match status" value="1"/>
</dbReference>
<dbReference type="PROSITE" id="PS50048">
    <property type="entry name" value="ZN2_CY6_FUNGAL_2"/>
    <property type="match status" value="1"/>
</dbReference>
<evidence type="ECO:0000256" key="1">
    <source>
        <dbReference type="ARBA" id="ARBA00004123"/>
    </source>
</evidence>
<reference evidence="4" key="1">
    <citation type="submission" date="2023-06" db="EMBL/GenBank/DDBJ databases">
        <title>Multi-omics analyses reveal the molecular pathogenesis toolkit of Lasiodiplodia hormozganensis, a cross-kingdom pathogen.</title>
        <authorList>
            <person name="Felix C."/>
            <person name="Meneses R."/>
            <person name="Goncalves M.F.M."/>
            <person name="Tilleman L."/>
            <person name="Duarte A.S."/>
            <person name="Jorrin-Novo J.V."/>
            <person name="Van De Peer Y."/>
            <person name="Deforce D."/>
            <person name="Van Nieuwerburgh F."/>
            <person name="Esteves A.C."/>
            <person name="Alves A."/>
        </authorList>
    </citation>
    <scope>NUCLEOTIDE SEQUENCE</scope>
    <source>
        <strain evidence="4">CBS 339.90</strain>
    </source>
</reference>
<feature type="domain" description="Zn(2)-C6 fungal-type" evidence="3">
    <location>
        <begin position="34"/>
        <end position="63"/>
    </location>
</feature>
<comment type="subcellular location">
    <subcellularLocation>
        <location evidence="1">Nucleus</location>
    </subcellularLocation>
</comment>
<organism evidence="4 5">
    <name type="scientific">Lasiodiplodia hormozganensis</name>
    <dbReference type="NCBI Taxonomy" id="869390"/>
    <lineage>
        <taxon>Eukaryota</taxon>
        <taxon>Fungi</taxon>
        <taxon>Dikarya</taxon>
        <taxon>Ascomycota</taxon>
        <taxon>Pezizomycotina</taxon>
        <taxon>Dothideomycetes</taxon>
        <taxon>Dothideomycetes incertae sedis</taxon>
        <taxon>Botryosphaeriales</taxon>
        <taxon>Botryosphaeriaceae</taxon>
        <taxon>Lasiodiplodia</taxon>
    </lineage>
</organism>
<dbReference type="Proteomes" id="UP001175001">
    <property type="component" value="Unassembled WGS sequence"/>
</dbReference>
<dbReference type="InterPro" id="IPR001138">
    <property type="entry name" value="Zn2Cys6_DnaBD"/>
</dbReference>
<proteinExistence type="predicted"/>
<dbReference type="Gene3D" id="4.10.240.10">
    <property type="entry name" value="Zn(2)-C6 fungal-type DNA-binding domain"/>
    <property type="match status" value="1"/>
</dbReference>
<accession>A0AA39YB43</accession>
<comment type="caution">
    <text evidence="4">The sequence shown here is derived from an EMBL/GenBank/DDBJ whole genome shotgun (WGS) entry which is preliminary data.</text>
</comment>
<dbReference type="GO" id="GO:0005634">
    <property type="term" value="C:nucleus"/>
    <property type="evidence" value="ECO:0007669"/>
    <property type="project" value="UniProtKB-SubCell"/>
</dbReference>
<sequence length="471" mass="51558">MRSYIVRFKETRQPEAPAVAITKPTARQIRTRTGCAQCKRRRVKCDEQQPACQRCRARGENCSGPVVVPRWQTIVLAQDSSDSGLVQYWMTAVCGPMPLELHKPELLPDAVLPLLDGSPALLHCLRGVAIAHRGFFSAEALPASLRETSHALAALRTELAPINGDPCHLHRTLLAALSLSILSVWLDPSSQDSSSLLHLRGASSVLHLLLRVREEEASTLTNFMVGFYVYIDMIHSYAVPAARPLPLSDILASRLASSAAYVHPITGIATSLCLVVARVGRYLRSVVDLRRRDPGIERTLHCALRDWQPPAAATRQPPNHRHGRIADAYRILGQIMLQQARRHVAIVDTPPSSAPVENDDDMPPPLSTLVPQALRIIAADDAATSSYADAATSGVYTRGIVLLAVGPEVSPGAGRVVIADAFARLHKLTRVNHFLLAARFVRDACWPLRDRGVEFTWLDLLVRAGLTCVLI</sequence>
<dbReference type="InterPro" id="IPR036864">
    <property type="entry name" value="Zn2-C6_fun-type_DNA-bd_sf"/>
</dbReference>
<protein>
    <submittedName>
        <fullName evidence="4">White-opaque regulator 1</fullName>
    </submittedName>
</protein>
<keyword evidence="2" id="KW-0539">Nucleus</keyword>
<evidence type="ECO:0000313" key="5">
    <source>
        <dbReference type="Proteomes" id="UP001175001"/>
    </source>
</evidence>
<evidence type="ECO:0000313" key="4">
    <source>
        <dbReference type="EMBL" id="KAK0647790.1"/>
    </source>
</evidence>
<evidence type="ECO:0000256" key="2">
    <source>
        <dbReference type="ARBA" id="ARBA00023242"/>
    </source>
</evidence>
<name>A0AA39YB43_9PEZI</name>
<dbReference type="EMBL" id="JAUJDW010000044">
    <property type="protein sequence ID" value="KAK0647790.1"/>
    <property type="molecule type" value="Genomic_DNA"/>
</dbReference>
<gene>
    <name evidence="4" type="primary">WOR2_2</name>
    <name evidence="4" type="ORF">DIS24_g7393</name>
</gene>
<dbReference type="GO" id="GO:0000981">
    <property type="term" value="F:DNA-binding transcription factor activity, RNA polymerase II-specific"/>
    <property type="evidence" value="ECO:0007669"/>
    <property type="project" value="InterPro"/>
</dbReference>
<evidence type="ECO:0000259" key="3">
    <source>
        <dbReference type="PROSITE" id="PS50048"/>
    </source>
</evidence>
<dbReference type="PANTHER" id="PTHR37534">
    <property type="entry name" value="TRANSCRIPTIONAL ACTIVATOR PROTEIN UGA3"/>
    <property type="match status" value="1"/>
</dbReference>
<dbReference type="CDD" id="cd00067">
    <property type="entry name" value="GAL4"/>
    <property type="match status" value="1"/>
</dbReference>
<dbReference type="SMART" id="SM00066">
    <property type="entry name" value="GAL4"/>
    <property type="match status" value="1"/>
</dbReference>
<dbReference type="GO" id="GO:0000976">
    <property type="term" value="F:transcription cis-regulatory region binding"/>
    <property type="evidence" value="ECO:0007669"/>
    <property type="project" value="TreeGrafter"/>
</dbReference>
<dbReference type="Pfam" id="PF00172">
    <property type="entry name" value="Zn_clus"/>
    <property type="match status" value="1"/>
</dbReference>
<dbReference type="PROSITE" id="PS00463">
    <property type="entry name" value="ZN2_CY6_FUNGAL_1"/>
    <property type="match status" value="1"/>
</dbReference>
<dbReference type="InterPro" id="IPR021858">
    <property type="entry name" value="Fun_TF"/>
</dbReference>
<dbReference type="GO" id="GO:0008270">
    <property type="term" value="F:zinc ion binding"/>
    <property type="evidence" value="ECO:0007669"/>
    <property type="project" value="InterPro"/>
</dbReference>
<dbReference type="AlphaFoldDB" id="A0AA39YB43"/>